<evidence type="ECO:0000313" key="3">
    <source>
        <dbReference type="Proteomes" id="UP000000268"/>
    </source>
</evidence>
<dbReference type="AlphaFoldDB" id="B0CDT7"/>
<protein>
    <recommendedName>
        <fullName evidence="1">VOC domain-containing protein</fullName>
    </recommendedName>
</protein>
<reference evidence="2 3" key="1">
    <citation type="journal article" date="2008" name="Proc. Natl. Acad. Sci. U.S.A.">
        <title>Niche adaptation and genome expansion in the chlorophyll d-producing cyanobacterium Acaryochloris marina.</title>
        <authorList>
            <person name="Swingley W.D."/>
            <person name="Chen M."/>
            <person name="Cheung P.C."/>
            <person name="Conrad A.L."/>
            <person name="Dejesa L.C."/>
            <person name="Hao J."/>
            <person name="Honchak B.M."/>
            <person name="Karbach L.E."/>
            <person name="Kurdoglu A."/>
            <person name="Lahiri S."/>
            <person name="Mastrian S.D."/>
            <person name="Miyashita H."/>
            <person name="Page L."/>
            <person name="Ramakrishna P."/>
            <person name="Satoh S."/>
            <person name="Sattley W.M."/>
            <person name="Shimada Y."/>
            <person name="Taylor H.L."/>
            <person name="Tomo T."/>
            <person name="Tsuchiya T."/>
            <person name="Wang Z.T."/>
            <person name="Raymond J."/>
            <person name="Mimuro M."/>
            <person name="Blankenship R.E."/>
            <person name="Touchman J.W."/>
        </authorList>
    </citation>
    <scope>NUCLEOTIDE SEQUENCE [LARGE SCALE GENOMIC DNA]</scope>
    <source>
        <strain evidence="3">MBIC 11017</strain>
    </source>
</reference>
<dbReference type="Pfam" id="PF00903">
    <property type="entry name" value="Glyoxalase"/>
    <property type="match status" value="1"/>
</dbReference>
<dbReference type="InterPro" id="IPR004360">
    <property type="entry name" value="Glyas_Fos-R_dOase_dom"/>
</dbReference>
<dbReference type="EMBL" id="CP000828">
    <property type="protein sequence ID" value="ABW29289.1"/>
    <property type="molecule type" value="Genomic_DNA"/>
</dbReference>
<organism evidence="2 3">
    <name type="scientific">Acaryochloris marina (strain MBIC 11017)</name>
    <dbReference type="NCBI Taxonomy" id="329726"/>
    <lineage>
        <taxon>Bacteria</taxon>
        <taxon>Bacillati</taxon>
        <taxon>Cyanobacteriota</taxon>
        <taxon>Cyanophyceae</taxon>
        <taxon>Acaryochloridales</taxon>
        <taxon>Acaryochloridaceae</taxon>
        <taxon>Acaryochloris</taxon>
    </lineage>
</organism>
<accession>B0CDT7</accession>
<dbReference type="Gene3D" id="3.10.180.10">
    <property type="entry name" value="2,3-Dihydroxybiphenyl 1,2-Dioxygenase, domain 1"/>
    <property type="match status" value="1"/>
</dbReference>
<dbReference type="PROSITE" id="PS51819">
    <property type="entry name" value="VOC"/>
    <property type="match status" value="1"/>
</dbReference>
<gene>
    <name evidence="2" type="ordered locus">AM1_4310</name>
</gene>
<proteinExistence type="predicted"/>
<sequence>MSASPTLGPIHPLVPAGEDLEPAIAFYEQKLGFKVIHREGDPLRLAIVQRDMAVIYLCKNSYQNLGSPTSIRIQVNEIDQLFAEYEAKDDSIVQEKLAQKPWGPKEFVVTDPVGGCITFFTMPGS</sequence>
<dbReference type="RefSeq" id="WP_012164615.1">
    <property type="nucleotide sequence ID" value="NC_009925.1"/>
</dbReference>
<dbReference type="InterPro" id="IPR029068">
    <property type="entry name" value="Glyas_Bleomycin-R_OHBP_Dase"/>
</dbReference>
<dbReference type="HOGENOM" id="CLU_046006_15_4_3"/>
<dbReference type="Proteomes" id="UP000000268">
    <property type="component" value="Chromosome"/>
</dbReference>
<dbReference type="STRING" id="329726.AM1_4310"/>
<dbReference type="eggNOG" id="COG0346">
    <property type="taxonomic scope" value="Bacteria"/>
</dbReference>
<feature type="domain" description="VOC" evidence="1">
    <location>
        <begin position="9"/>
        <end position="122"/>
    </location>
</feature>
<dbReference type="SUPFAM" id="SSF54593">
    <property type="entry name" value="Glyoxalase/Bleomycin resistance protein/Dihydroxybiphenyl dioxygenase"/>
    <property type="match status" value="1"/>
</dbReference>
<dbReference type="InterPro" id="IPR037523">
    <property type="entry name" value="VOC_core"/>
</dbReference>
<dbReference type="KEGG" id="amr:AM1_4310"/>
<evidence type="ECO:0000259" key="1">
    <source>
        <dbReference type="PROSITE" id="PS51819"/>
    </source>
</evidence>
<evidence type="ECO:0000313" key="2">
    <source>
        <dbReference type="EMBL" id="ABW29289.1"/>
    </source>
</evidence>
<dbReference type="OrthoDB" id="9798201at2"/>
<keyword evidence="3" id="KW-1185">Reference proteome</keyword>
<name>B0CDT7_ACAM1</name>